<gene>
    <name evidence="1" type="ORF">F383_39263</name>
</gene>
<reference evidence="2" key="1">
    <citation type="submission" date="2014-09" db="EMBL/GenBank/DDBJ databases">
        <authorList>
            <person name="Mudge J."/>
            <person name="Ramaraj T."/>
            <person name="Lindquist I.E."/>
            <person name="Bharti A.K."/>
            <person name="Sundararajan A."/>
            <person name="Cameron C.T."/>
            <person name="Woodward J.E."/>
            <person name="May G.D."/>
            <person name="Brubaker C."/>
            <person name="Broadhvest J."/>
            <person name="Wilkins T.A."/>
        </authorList>
    </citation>
    <scope>NUCLEOTIDE SEQUENCE</scope>
    <source>
        <strain evidence="2">cv. AKA8401</strain>
    </source>
</reference>
<name>A0A0B0MLA0_GOSAR</name>
<keyword evidence="2" id="KW-1185">Reference proteome</keyword>
<accession>A0A0B0MLA0</accession>
<evidence type="ECO:0000313" key="1">
    <source>
        <dbReference type="EMBL" id="KHG01560.1"/>
    </source>
</evidence>
<evidence type="ECO:0000313" key="2">
    <source>
        <dbReference type="Proteomes" id="UP000032142"/>
    </source>
</evidence>
<dbReference type="EMBL" id="JRRC01199665">
    <property type="protein sequence ID" value="KHG01560.1"/>
    <property type="molecule type" value="Genomic_DNA"/>
</dbReference>
<proteinExistence type="predicted"/>
<dbReference type="Proteomes" id="UP000032142">
    <property type="component" value="Unassembled WGS sequence"/>
</dbReference>
<sequence length="8" mass="952">MSLKYVIV</sequence>
<comment type="caution">
    <text evidence="1">The sequence shown here is derived from an EMBL/GenBank/DDBJ whole genome shotgun (WGS) entry which is preliminary data.</text>
</comment>
<organism evidence="1 2">
    <name type="scientific">Gossypium arboreum</name>
    <name type="common">Tree cotton</name>
    <name type="synonym">Gossypium nanking</name>
    <dbReference type="NCBI Taxonomy" id="29729"/>
    <lineage>
        <taxon>Eukaryota</taxon>
        <taxon>Viridiplantae</taxon>
        <taxon>Streptophyta</taxon>
        <taxon>Embryophyta</taxon>
        <taxon>Tracheophyta</taxon>
        <taxon>Spermatophyta</taxon>
        <taxon>Magnoliopsida</taxon>
        <taxon>eudicotyledons</taxon>
        <taxon>Gunneridae</taxon>
        <taxon>Pentapetalae</taxon>
        <taxon>rosids</taxon>
        <taxon>malvids</taxon>
        <taxon>Malvales</taxon>
        <taxon>Malvaceae</taxon>
        <taxon>Malvoideae</taxon>
        <taxon>Gossypium</taxon>
    </lineage>
</organism>
<protein>
    <submittedName>
        <fullName evidence="1">Uncharacterized protein</fullName>
    </submittedName>
</protein>